<feature type="binding site" evidence="12">
    <location>
        <position position="33"/>
    </location>
    <ligand>
        <name>S-adenosyl-L-methionine</name>
        <dbReference type="ChEBI" id="CHEBI:59789"/>
    </ligand>
</feature>
<dbReference type="Pfam" id="PF06463">
    <property type="entry name" value="Mob_synth_C"/>
    <property type="match status" value="1"/>
</dbReference>
<feature type="binding site" evidence="12">
    <location>
        <position position="31"/>
    </location>
    <ligand>
        <name>[4Fe-4S] cluster</name>
        <dbReference type="ChEBI" id="CHEBI:49883"/>
        <label>1</label>
        <note>4Fe-4S-S-AdoMet</note>
    </ligand>
</feature>
<evidence type="ECO:0000256" key="4">
    <source>
        <dbReference type="ARBA" id="ARBA00022723"/>
    </source>
</evidence>
<evidence type="ECO:0000259" key="13">
    <source>
        <dbReference type="PROSITE" id="PS51918"/>
    </source>
</evidence>
<dbReference type="CDD" id="cd21117">
    <property type="entry name" value="Twitch_MoaA"/>
    <property type="match status" value="1"/>
</dbReference>
<feature type="binding site" evidence="12">
    <location>
        <position position="69"/>
    </location>
    <ligand>
        <name>GTP</name>
        <dbReference type="ChEBI" id="CHEBI:37565"/>
    </ligand>
</feature>
<dbReference type="SFLD" id="SFLDG01386">
    <property type="entry name" value="main_SPASM_domain-containing"/>
    <property type="match status" value="1"/>
</dbReference>
<comment type="function">
    <text evidence="12">Catalyzes the cyclization of GTP to (8S)-3',8-cyclo-7,8-dihydroguanosine 5'-triphosphate.</text>
</comment>
<accession>A0ABY6Q3Y9</accession>
<keyword evidence="5 12" id="KW-0547">Nucleotide-binding</keyword>
<dbReference type="SMART" id="SM00729">
    <property type="entry name" value="Elp3"/>
    <property type="match status" value="1"/>
</dbReference>
<feature type="binding site" evidence="12">
    <location>
        <position position="27"/>
    </location>
    <ligand>
        <name>[4Fe-4S] cluster</name>
        <dbReference type="ChEBI" id="CHEBI:49883"/>
        <label>1</label>
        <note>4Fe-4S-S-AdoMet</note>
    </ligand>
</feature>
<dbReference type="PANTHER" id="PTHR22960:SF0">
    <property type="entry name" value="MOLYBDENUM COFACTOR BIOSYNTHESIS PROTEIN 1"/>
    <property type="match status" value="1"/>
</dbReference>
<feature type="binding site" evidence="12">
    <location>
        <begin position="265"/>
        <end position="267"/>
    </location>
    <ligand>
        <name>GTP</name>
        <dbReference type="ChEBI" id="CHEBI:37565"/>
    </ligand>
</feature>
<dbReference type="SFLD" id="SFLDS00029">
    <property type="entry name" value="Radical_SAM"/>
    <property type="match status" value="1"/>
</dbReference>
<feature type="binding site" evidence="12">
    <location>
        <position position="100"/>
    </location>
    <ligand>
        <name>GTP</name>
        <dbReference type="ChEBI" id="CHEBI:37565"/>
    </ligand>
</feature>
<keyword evidence="4 12" id="KW-0479">Metal-binding</keyword>
<feature type="binding site" evidence="12">
    <location>
        <position position="73"/>
    </location>
    <ligand>
        <name>S-adenosyl-L-methionine</name>
        <dbReference type="ChEBI" id="CHEBI:59789"/>
    </ligand>
</feature>
<evidence type="ECO:0000313" key="15">
    <source>
        <dbReference type="Proteomes" id="UP001317963"/>
    </source>
</evidence>
<keyword evidence="9 12" id="KW-0501">Molybdenum cofactor biosynthesis</keyword>
<feature type="binding site" evidence="12">
    <location>
        <position position="263"/>
    </location>
    <ligand>
        <name>[4Fe-4S] cluster</name>
        <dbReference type="ChEBI" id="CHEBI:49883"/>
        <label>2</label>
        <note>4Fe-4S-substrate</note>
    </ligand>
</feature>
<name>A0ABY6Q3Y9_9GAMM</name>
<evidence type="ECO:0000256" key="5">
    <source>
        <dbReference type="ARBA" id="ARBA00022741"/>
    </source>
</evidence>
<evidence type="ECO:0000256" key="7">
    <source>
        <dbReference type="ARBA" id="ARBA00023014"/>
    </source>
</evidence>
<dbReference type="CDD" id="cd01335">
    <property type="entry name" value="Radical_SAM"/>
    <property type="match status" value="1"/>
</dbReference>
<protein>
    <recommendedName>
        <fullName evidence="1 12">GTP 3',8-cyclase</fullName>
        <ecNumber evidence="1 12">4.1.99.22</ecNumber>
    </recommendedName>
    <alternativeName>
        <fullName evidence="12">Molybdenum cofactor biosynthesis protein A</fullName>
    </alternativeName>
</protein>
<dbReference type="RefSeq" id="WP_279242135.1">
    <property type="nucleotide sequence ID" value="NZ_CP036501.1"/>
</dbReference>
<keyword evidence="6 12" id="KW-0408">Iron</keyword>
<dbReference type="InterPro" id="IPR013785">
    <property type="entry name" value="Aldolase_TIM"/>
</dbReference>
<comment type="pathway">
    <text evidence="12">Cofactor biosynthesis; molybdopterin biosynthesis.</text>
</comment>
<dbReference type="InterPro" id="IPR013483">
    <property type="entry name" value="MoaA"/>
</dbReference>
<organism evidence="14 15">
    <name type="scientific">Candidatus Paraluminiphilus aquimaris</name>
    <dbReference type="NCBI Taxonomy" id="2518994"/>
    <lineage>
        <taxon>Bacteria</taxon>
        <taxon>Pseudomonadati</taxon>
        <taxon>Pseudomonadota</taxon>
        <taxon>Gammaproteobacteria</taxon>
        <taxon>Cellvibrionales</taxon>
        <taxon>Halieaceae</taxon>
        <taxon>Candidatus Paraluminiphilus</taxon>
    </lineage>
</organism>
<dbReference type="SUPFAM" id="SSF102114">
    <property type="entry name" value="Radical SAM enzymes"/>
    <property type="match status" value="1"/>
</dbReference>
<gene>
    <name evidence="12 14" type="primary">moaA</name>
    <name evidence="14" type="ORF">E0F26_00785</name>
</gene>
<feature type="binding site" evidence="12">
    <location>
        <position position="20"/>
    </location>
    <ligand>
        <name>GTP</name>
        <dbReference type="ChEBI" id="CHEBI:37565"/>
    </ligand>
</feature>
<dbReference type="InterPro" id="IPR050105">
    <property type="entry name" value="MoCo_biosynth_MoaA/MoaC"/>
</dbReference>
<comment type="cofactor">
    <cofactor evidence="12">
        <name>[4Fe-4S] cluster</name>
        <dbReference type="ChEBI" id="CHEBI:49883"/>
    </cofactor>
    <text evidence="12">Binds 2 [4Fe-4S] clusters. Binds 1 [4Fe-4S] cluster coordinated with 3 cysteines and an exchangeable S-adenosyl-L-methionine and 1 [4Fe-4S] cluster coordinated with 3 cysteines and the GTP-derived substrate.</text>
</comment>
<feature type="domain" description="Radical SAM core" evidence="13">
    <location>
        <begin position="11"/>
        <end position="226"/>
    </location>
</feature>
<dbReference type="PROSITE" id="PS01305">
    <property type="entry name" value="MOAA_NIFB_PQQE"/>
    <property type="match status" value="1"/>
</dbReference>
<dbReference type="PANTHER" id="PTHR22960">
    <property type="entry name" value="MOLYBDOPTERIN COFACTOR SYNTHESIS PROTEIN A"/>
    <property type="match status" value="1"/>
</dbReference>
<dbReference type="NCBIfam" id="TIGR02666">
    <property type="entry name" value="moaA"/>
    <property type="match status" value="1"/>
</dbReference>
<keyword evidence="2 12" id="KW-0004">4Fe-4S</keyword>
<feature type="binding site" evidence="12">
    <location>
        <position position="260"/>
    </location>
    <ligand>
        <name>[4Fe-4S] cluster</name>
        <dbReference type="ChEBI" id="CHEBI:49883"/>
        <label>2</label>
        <note>4Fe-4S-substrate</note>
    </ligand>
</feature>
<dbReference type="SFLD" id="SFLDG01067">
    <property type="entry name" value="SPASM/twitch_domain_containing"/>
    <property type="match status" value="1"/>
</dbReference>
<proteinExistence type="inferred from homology"/>
<feature type="binding site" evidence="12">
    <location>
        <position position="195"/>
    </location>
    <ligand>
        <name>S-adenosyl-L-methionine</name>
        <dbReference type="ChEBI" id="CHEBI:59789"/>
    </ligand>
</feature>
<evidence type="ECO:0000256" key="9">
    <source>
        <dbReference type="ARBA" id="ARBA00023150"/>
    </source>
</evidence>
<feature type="binding site" evidence="12">
    <location>
        <position position="277"/>
    </location>
    <ligand>
        <name>[4Fe-4S] cluster</name>
        <dbReference type="ChEBI" id="CHEBI:49883"/>
        <label>2</label>
        <note>4Fe-4S-substrate</note>
    </ligand>
</feature>
<dbReference type="Proteomes" id="UP001317963">
    <property type="component" value="Chromosome"/>
</dbReference>
<comment type="subunit">
    <text evidence="12">Monomer and homodimer.</text>
</comment>
<keyword evidence="10 12" id="KW-0456">Lyase</keyword>
<sequence length="333" mass="37140">MKSQLSPLVDTFDRRIRYLRLSVTDRCDFRCQYCMTEEMRFLPRKSVLSEDEVIRLATLFVELGVEKIRLTGGEPLIRPDIVGIARRLNTIDGLKELVLTTNGSQLTTLAKPLVDAGVSRINVSLDTLCERQFAELSRTGHLDKVLRGIDAAIEAGFQRIRLNTVLLTGQNEQQIEPLLDYALKKGIDIAFIEEMPMGHITQTERELSLVPSAQVLETIKSRFSLLPIVGGAADGPARRYAIEGTSTEVGVISPITHNFCDSCNRLRVTPDGRLVLCLGHENALDLRQMLRSDMDSSSLKRAIVAALAYKPERHVFDQPDEPQVVRLMNVTGG</sequence>
<evidence type="ECO:0000256" key="10">
    <source>
        <dbReference type="ARBA" id="ARBA00023239"/>
    </source>
</evidence>
<keyword evidence="8 12" id="KW-0342">GTP-binding</keyword>
<dbReference type="HAMAP" id="MF_01225_B">
    <property type="entry name" value="MoaA_B"/>
    <property type="match status" value="1"/>
</dbReference>
<feature type="binding site" evidence="12">
    <location>
        <position position="34"/>
    </location>
    <ligand>
        <name>[4Fe-4S] cluster</name>
        <dbReference type="ChEBI" id="CHEBI:49883"/>
        <label>1</label>
        <note>4Fe-4S-S-AdoMet</note>
    </ligand>
</feature>
<keyword evidence="3 12" id="KW-0949">S-adenosyl-L-methionine</keyword>
<feature type="binding site" evidence="12">
    <location>
        <position position="124"/>
    </location>
    <ligand>
        <name>S-adenosyl-L-methionine</name>
        <dbReference type="ChEBI" id="CHEBI:59789"/>
    </ligand>
</feature>
<evidence type="ECO:0000256" key="3">
    <source>
        <dbReference type="ARBA" id="ARBA00022691"/>
    </source>
</evidence>
<comment type="catalytic activity">
    <reaction evidence="11 12">
        <text>GTP + AH2 + S-adenosyl-L-methionine = (8S)-3',8-cyclo-7,8-dihydroguanosine 5'-triphosphate + 5'-deoxyadenosine + L-methionine + A + H(+)</text>
        <dbReference type="Rhea" id="RHEA:49576"/>
        <dbReference type="ChEBI" id="CHEBI:13193"/>
        <dbReference type="ChEBI" id="CHEBI:15378"/>
        <dbReference type="ChEBI" id="CHEBI:17319"/>
        <dbReference type="ChEBI" id="CHEBI:17499"/>
        <dbReference type="ChEBI" id="CHEBI:37565"/>
        <dbReference type="ChEBI" id="CHEBI:57844"/>
        <dbReference type="ChEBI" id="CHEBI:59789"/>
        <dbReference type="ChEBI" id="CHEBI:131766"/>
        <dbReference type="EC" id="4.1.99.22"/>
    </reaction>
</comment>
<dbReference type="PROSITE" id="PS51918">
    <property type="entry name" value="RADICAL_SAM"/>
    <property type="match status" value="1"/>
</dbReference>
<reference evidence="14 15" key="1">
    <citation type="submission" date="2019-02" db="EMBL/GenBank/DDBJ databases">
        <title>Halieaceae_genomes.</title>
        <authorList>
            <person name="Li S.-H."/>
        </authorList>
    </citation>
    <scope>NUCLEOTIDE SEQUENCE [LARGE SCALE GENOMIC DNA]</scope>
    <source>
        <strain evidence="14 15">JH123</strain>
    </source>
</reference>
<dbReference type="InterPro" id="IPR007197">
    <property type="entry name" value="rSAM"/>
</dbReference>
<evidence type="ECO:0000256" key="11">
    <source>
        <dbReference type="ARBA" id="ARBA00048697"/>
    </source>
</evidence>
<dbReference type="SFLD" id="SFLDG01383">
    <property type="entry name" value="cyclic_pyranopterin_phosphate"/>
    <property type="match status" value="1"/>
</dbReference>
<dbReference type="InterPro" id="IPR000385">
    <property type="entry name" value="MoaA_NifB_PqqE_Fe-S-bd_CS"/>
</dbReference>
<keyword evidence="15" id="KW-1185">Reference proteome</keyword>
<evidence type="ECO:0000313" key="14">
    <source>
        <dbReference type="EMBL" id="UZP73357.1"/>
    </source>
</evidence>
<comment type="similarity">
    <text evidence="12">Belongs to the radical SAM superfamily. MoaA family.</text>
</comment>
<dbReference type="Gene3D" id="3.20.20.70">
    <property type="entry name" value="Aldolase class I"/>
    <property type="match status" value="1"/>
</dbReference>
<dbReference type="InterPro" id="IPR058240">
    <property type="entry name" value="rSAM_sf"/>
</dbReference>
<dbReference type="Pfam" id="PF04055">
    <property type="entry name" value="Radical_SAM"/>
    <property type="match status" value="1"/>
</dbReference>
<keyword evidence="7 12" id="KW-0411">Iron-sulfur</keyword>
<dbReference type="InterPro" id="IPR010505">
    <property type="entry name" value="MoaA_twitch"/>
</dbReference>
<dbReference type="EMBL" id="CP036501">
    <property type="protein sequence ID" value="UZP73357.1"/>
    <property type="molecule type" value="Genomic_DNA"/>
</dbReference>
<evidence type="ECO:0000256" key="2">
    <source>
        <dbReference type="ARBA" id="ARBA00022485"/>
    </source>
</evidence>
<evidence type="ECO:0000256" key="6">
    <source>
        <dbReference type="ARBA" id="ARBA00023004"/>
    </source>
</evidence>
<evidence type="ECO:0000256" key="8">
    <source>
        <dbReference type="ARBA" id="ARBA00023134"/>
    </source>
</evidence>
<dbReference type="EC" id="4.1.99.22" evidence="1 12"/>
<evidence type="ECO:0000256" key="12">
    <source>
        <dbReference type="HAMAP-Rule" id="MF_01225"/>
    </source>
</evidence>
<dbReference type="InterPro" id="IPR006638">
    <property type="entry name" value="Elp3/MiaA/NifB-like_rSAM"/>
</dbReference>
<dbReference type="InterPro" id="IPR040064">
    <property type="entry name" value="MoaA-like"/>
</dbReference>
<comment type="caution">
    <text evidence="12">Lacks conserved residue(s) required for the propagation of feature annotation.</text>
</comment>
<evidence type="ECO:0000256" key="1">
    <source>
        <dbReference type="ARBA" id="ARBA00012167"/>
    </source>
</evidence>